<proteinExistence type="inferred from homology"/>
<dbReference type="Gene3D" id="3.40.50.720">
    <property type="entry name" value="NAD(P)-binding Rossmann-like Domain"/>
    <property type="match status" value="1"/>
</dbReference>
<evidence type="ECO:0000256" key="5">
    <source>
        <dbReference type="PIRSR" id="PIRSR000102-1"/>
    </source>
</evidence>
<dbReference type="CDD" id="cd01339">
    <property type="entry name" value="LDH-like_MDH"/>
    <property type="match status" value="1"/>
</dbReference>
<dbReference type="SUPFAM" id="SSF56327">
    <property type="entry name" value="LDH C-terminal domain-like"/>
    <property type="match status" value="1"/>
</dbReference>
<dbReference type="EC" id="1.1.1.37" evidence="4"/>
<dbReference type="InterPro" id="IPR036291">
    <property type="entry name" value="NAD(P)-bd_dom_sf"/>
</dbReference>
<feature type="domain" description="Lactate/malate dehydrogenase C-terminal" evidence="9">
    <location>
        <begin position="150"/>
        <end position="305"/>
    </location>
</feature>
<evidence type="ECO:0000259" key="9">
    <source>
        <dbReference type="Pfam" id="PF02866"/>
    </source>
</evidence>
<keyword evidence="1 4" id="KW-0816">Tricarboxylic acid cycle</keyword>
<evidence type="ECO:0000256" key="4">
    <source>
        <dbReference type="HAMAP-Rule" id="MF_00487"/>
    </source>
</evidence>
<dbReference type="NCBIfam" id="TIGR01763">
    <property type="entry name" value="MalateDH_bact"/>
    <property type="match status" value="1"/>
</dbReference>
<dbReference type="InterPro" id="IPR022383">
    <property type="entry name" value="Lactate/malate_DH_C"/>
</dbReference>
<evidence type="ECO:0000313" key="11">
    <source>
        <dbReference type="Proteomes" id="UP000316476"/>
    </source>
</evidence>
<sequence>MRRAKISIIGAGNVGATCAHWCAAAELGDIVLLDIPQTETMPAGKALDLMQASPIMGYDANVTGTTDYADTADSDVIVVTAGIPRKPGMSRDDLLATNAKIITSVGSEIKKTSPNAVVIVVSNPLDAMVQQMWKVTGFDKSKVCGQAGVLDTARYRTFLAMELGVSVEDISALLMGGHGDTMVPIPSCTSVGGIPVTQLIDAGRLEEIVDRTRKGGAEIVSLLKTGSAYYAPSAACAQMVEAIVKDKKRLIPVAALCESEYGVGGYYVGVPVIMGKDGVEKVIELKLTDSETSAFENSVNAVKTLVASMNELLSA</sequence>
<protein>
    <recommendedName>
        <fullName evidence="4">Malate dehydrogenase</fullName>
        <ecNumber evidence="4">1.1.1.37</ecNumber>
    </recommendedName>
</protein>
<dbReference type="InterPro" id="IPR001236">
    <property type="entry name" value="Lactate/malate_DH_N"/>
</dbReference>
<dbReference type="InterPro" id="IPR011275">
    <property type="entry name" value="Malate_DH_type3"/>
</dbReference>
<dbReference type="PANTHER" id="PTHR43128:SF16">
    <property type="entry name" value="L-LACTATE DEHYDROGENASE"/>
    <property type="match status" value="1"/>
</dbReference>
<evidence type="ECO:0000313" key="10">
    <source>
        <dbReference type="EMBL" id="TWU66424.1"/>
    </source>
</evidence>
<dbReference type="OrthoDB" id="9802969at2"/>
<evidence type="ECO:0000256" key="1">
    <source>
        <dbReference type="ARBA" id="ARBA00022532"/>
    </source>
</evidence>
<feature type="binding site" evidence="4 6">
    <location>
        <position position="91"/>
    </location>
    <ligand>
        <name>substrate</name>
    </ligand>
</feature>
<keyword evidence="2 4" id="KW-0560">Oxidoreductase</keyword>
<dbReference type="FunFam" id="3.40.50.720:FF:000018">
    <property type="entry name" value="Malate dehydrogenase"/>
    <property type="match status" value="1"/>
</dbReference>
<gene>
    <name evidence="10" type="primary">mdh_1</name>
    <name evidence="4" type="synonym">mdh</name>
    <name evidence="10" type="ORF">V7x_19900</name>
</gene>
<feature type="binding site" evidence="4 7">
    <location>
        <position position="34"/>
    </location>
    <ligand>
        <name>NAD(+)</name>
        <dbReference type="ChEBI" id="CHEBI:57540"/>
    </ligand>
</feature>
<comment type="function">
    <text evidence="4">Catalyzes the reversible oxidation of malate to oxaloacetate.</text>
</comment>
<dbReference type="Pfam" id="PF02866">
    <property type="entry name" value="Ldh_1_C"/>
    <property type="match status" value="1"/>
</dbReference>
<dbReference type="Pfam" id="PF00056">
    <property type="entry name" value="Ldh_1_N"/>
    <property type="match status" value="1"/>
</dbReference>
<evidence type="ECO:0000256" key="3">
    <source>
        <dbReference type="ARBA" id="ARBA00023027"/>
    </source>
</evidence>
<feature type="domain" description="Lactate/malate dehydrogenase N-terminal" evidence="8">
    <location>
        <begin position="5"/>
        <end position="145"/>
    </location>
</feature>
<dbReference type="GO" id="GO:0006089">
    <property type="term" value="P:lactate metabolic process"/>
    <property type="evidence" value="ECO:0007669"/>
    <property type="project" value="TreeGrafter"/>
</dbReference>
<dbReference type="SUPFAM" id="SSF51735">
    <property type="entry name" value="NAD(P)-binding Rossmann-fold domains"/>
    <property type="match status" value="1"/>
</dbReference>
<dbReference type="RefSeq" id="WP_146413053.1">
    <property type="nucleotide sequence ID" value="NZ_SJPZ01000001.1"/>
</dbReference>
<dbReference type="Proteomes" id="UP000316476">
    <property type="component" value="Unassembled WGS sequence"/>
</dbReference>
<dbReference type="PANTHER" id="PTHR43128">
    <property type="entry name" value="L-2-HYDROXYCARBOXYLATE DEHYDROGENASE (NAD(P)(+))"/>
    <property type="match status" value="1"/>
</dbReference>
<reference evidence="10 11" key="1">
    <citation type="submission" date="2019-02" db="EMBL/GenBank/DDBJ databases">
        <title>Deep-cultivation of Planctomycetes and their phenomic and genomic characterization uncovers novel biology.</title>
        <authorList>
            <person name="Wiegand S."/>
            <person name="Jogler M."/>
            <person name="Boedeker C."/>
            <person name="Pinto D."/>
            <person name="Vollmers J."/>
            <person name="Rivas-Marin E."/>
            <person name="Kohn T."/>
            <person name="Peeters S.H."/>
            <person name="Heuer A."/>
            <person name="Rast P."/>
            <person name="Oberbeckmann S."/>
            <person name="Bunk B."/>
            <person name="Jeske O."/>
            <person name="Meyerdierks A."/>
            <person name="Storesund J.E."/>
            <person name="Kallscheuer N."/>
            <person name="Luecker S."/>
            <person name="Lage O.M."/>
            <person name="Pohl T."/>
            <person name="Merkel B.J."/>
            <person name="Hornburger P."/>
            <person name="Mueller R.-W."/>
            <person name="Bruemmer F."/>
            <person name="Labrenz M."/>
            <person name="Spormann A.M."/>
            <person name="Op Den Camp H."/>
            <person name="Overmann J."/>
            <person name="Amann R."/>
            <person name="Jetten M.S.M."/>
            <person name="Mascher T."/>
            <person name="Medema M.H."/>
            <person name="Devos D.P."/>
            <person name="Kaster A.-K."/>
            <person name="Ovreas L."/>
            <person name="Rohde M."/>
            <person name="Galperin M.Y."/>
            <person name="Jogler C."/>
        </authorList>
    </citation>
    <scope>NUCLEOTIDE SEQUENCE [LARGE SCALE GENOMIC DNA]</scope>
    <source>
        <strain evidence="10 11">V7</strain>
    </source>
</reference>
<comment type="similarity">
    <text evidence="4">Belongs to the LDH/MDH superfamily. MDH type 3 family.</text>
</comment>
<name>A0A5C6FVP5_9PLAN</name>
<accession>A0A5C6FVP5</accession>
<feature type="binding site" evidence="4 7">
    <location>
        <position position="98"/>
    </location>
    <ligand>
        <name>NAD(+)</name>
        <dbReference type="ChEBI" id="CHEBI:57540"/>
    </ligand>
</feature>
<dbReference type="EMBL" id="SJPZ01000001">
    <property type="protein sequence ID" value="TWU66424.1"/>
    <property type="molecule type" value="Genomic_DNA"/>
</dbReference>
<dbReference type="InterPro" id="IPR001557">
    <property type="entry name" value="L-lactate/malate_DH"/>
</dbReference>
<dbReference type="AlphaFoldDB" id="A0A5C6FVP5"/>
<feature type="binding site" evidence="4 7">
    <location>
        <begin position="10"/>
        <end position="15"/>
    </location>
    <ligand>
        <name>NAD(+)</name>
        <dbReference type="ChEBI" id="CHEBI:57540"/>
    </ligand>
</feature>
<evidence type="ECO:0000256" key="6">
    <source>
        <dbReference type="PIRSR" id="PIRSR000102-2"/>
    </source>
</evidence>
<dbReference type="PIRSF" id="PIRSF000102">
    <property type="entry name" value="Lac_mal_DH"/>
    <property type="match status" value="1"/>
</dbReference>
<comment type="caution">
    <text evidence="10">The sequence shown here is derived from an EMBL/GenBank/DDBJ whole genome shotgun (WGS) entry which is preliminary data.</text>
</comment>
<organism evidence="10 11">
    <name type="scientific">Crateriforma conspicua</name>
    <dbReference type="NCBI Taxonomy" id="2527996"/>
    <lineage>
        <taxon>Bacteria</taxon>
        <taxon>Pseudomonadati</taxon>
        <taxon>Planctomycetota</taxon>
        <taxon>Planctomycetia</taxon>
        <taxon>Planctomycetales</taxon>
        <taxon>Planctomycetaceae</taxon>
        <taxon>Crateriforma</taxon>
    </lineage>
</organism>
<keyword evidence="3 4" id="KW-0520">NAD</keyword>
<dbReference type="GO" id="GO:0030060">
    <property type="term" value="F:L-malate dehydrogenase (NAD+) activity"/>
    <property type="evidence" value="ECO:0007669"/>
    <property type="project" value="UniProtKB-UniRule"/>
</dbReference>
<dbReference type="GO" id="GO:0006099">
    <property type="term" value="P:tricarboxylic acid cycle"/>
    <property type="evidence" value="ECO:0007669"/>
    <property type="project" value="UniProtKB-UniRule"/>
</dbReference>
<feature type="active site" description="Proton acceptor" evidence="4 5">
    <location>
        <position position="178"/>
    </location>
</feature>
<evidence type="ECO:0000259" key="8">
    <source>
        <dbReference type="Pfam" id="PF00056"/>
    </source>
</evidence>
<evidence type="ECO:0000256" key="2">
    <source>
        <dbReference type="ARBA" id="ARBA00023002"/>
    </source>
</evidence>
<dbReference type="InterPro" id="IPR015955">
    <property type="entry name" value="Lactate_DH/Glyco_Ohase_4_C"/>
</dbReference>
<feature type="binding site" evidence="4 6">
    <location>
        <position position="123"/>
    </location>
    <ligand>
        <name>substrate</name>
    </ligand>
</feature>
<dbReference type="PRINTS" id="PR00086">
    <property type="entry name" value="LLDHDRGNASE"/>
</dbReference>
<dbReference type="Gene3D" id="3.90.110.10">
    <property type="entry name" value="Lactate dehydrogenase/glycoside hydrolase, family 4, C-terminal"/>
    <property type="match status" value="1"/>
</dbReference>
<dbReference type="NCBIfam" id="NF004863">
    <property type="entry name" value="PRK06223.1"/>
    <property type="match status" value="1"/>
</dbReference>
<feature type="binding site" evidence="4 6">
    <location>
        <position position="154"/>
    </location>
    <ligand>
        <name>substrate</name>
    </ligand>
</feature>
<feature type="binding site" evidence="4 7">
    <location>
        <begin position="121"/>
        <end position="123"/>
    </location>
    <ligand>
        <name>NAD(+)</name>
        <dbReference type="ChEBI" id="CHEBI:57540"/>
    </ligand>
</feature>
<evidence type="ECO:0000256" key="7">
    <source>
        <dbReference type="PIRSR" id="PIRSR000102-3"/>
    </source>
</evidence>
<feature type="binding site" evidence="4 6">
    <location>
        <position position="85"/>
    </location>
    <ligand>
        <name>substrate</name>
    </ligand>
</feature>
<dbReference type="HAMAP" id="MF_00487">
    <property type="entry name" value="Malate_dehydrog_3"/>
    <property type="match status" value="1"/>
</dbReference>
<dbReference type="GO" id="GO:0004459">
    <property type="term" value="F:L-lactate dehydrogenase (NAD+) activity"/>
    <property type="evidence" value="ECO:0007669"/>
    <property type="project" value="TreeGrafter"/>
</dbReference>
<dbReference type="FunFam" id="3.90.110.10:FF:000004">
    <property type="entry name" value="Malate dehydrogenase"/>
    <property type="match status" value="1"/>
</dbReference>
<comment type="catalytic activity">
    <reaction evidence="4">
        <text>(S)-malate + NAD(+) = oxaloacetate + NADH + H(+)</text>
        <dbReference type="Rhea" id="RHEA:21432"/>
        <dbReference type="ChEBI" id="CHEBI:15378"/>
        <dbReference type="ChEBI" id="CHEBI:15589"/>
        <dbReference type="ChEBI" id="CHEBI:16452"/>
        <dbReference type="ChEBI" id="CHEBI:57540"/>
        <dbReference type="ChEBI" id="CHEBI:57945"/>
        <dbReference type="EC" id="1.1.1.37"/>
    </reaction>
</comment>